<proteinExistence type="predicted"/>
<dbReference type="Proteomes" id="UP000298061">
    <property type="component" value="Unassembled WGS sequence"/>
</dbReference>
<reference evidence="1 2" key="1">
    <citation type="submission" date="2019-02" db="EMBL/GenBank/DDBJ databases">
        <title>Genome sequencing of the rare red list fungi Hericium alpestre (H. flagellum).</title>
        <authorList>
            <person name="Buettner E."/>
            <person name="Kellner H."/>
        </authorList>
    </citation>
    <scope>NUCLEOTIDE SEQUENCE [LARGE SCALE GENOMIC DNA]</scope>
    <source>
        <strain evidence="1 2">DSM 108284</strain>
    </source>
</reference>
<gene>
    <name evidence="1" type="ORF">EWM64_g3624</name>
</gene>
<name>A0A4Z0A3X1_9AGAM</name>
<protein>
    <submittedName>
        <fullName evidence="1">Uncharacterized protein</fullName>
    </submittedName>
</protein>
<evidence type="ECO:0000313" key="1">
    <source>
        <dbReference type="EMBL" id="TFY80388.1"/>
    </source>
</evidence>
<dbReference type="AlphaFoldDB" id="A0A4Z0A3X1"/>
<organism evidence="1 2">
    <name type="scientific">Hericium alpestre</name>
    <dbReference type="NCBI Taxonomy" id="135208"/>
    <lineage>
        <taxon>Eukaryota</taxon>
        <taxon>Fungi</taxon>
        <taxon>Dikarya</taxon>
        <taxon>Basidiomycota</taxon>
        <taxon>Agaricomycotina</taxon>
        <taxon>Agaricomycetes</taxon>
        <taxon>Russulales</taxon>
        <taxon>Hericiaceae</taxon>
        <taxon>Hericium</taxon>
    </lineage>
</organism>
<sequence length="268" mass="30878">MNHLVVPAATRIDLNLSMPPTTKDGYGLVLAWLRSHTPKFAPVQSFVFSERWPDGVEIVARDTCDLSLEAPHWNDFDEDEGPMLRIILRSLYRPRDFLDQMRRICEALHLEDVRRIDVFINLYWTQQDWLAFFGRYRRVEYALVGSKCAHSFFDALTANCDPDNASNLPSTNVEPLFPSLAYLELRAMDFYGDAGEDKCMWEVIHDALWLRSNIAPLDTLKIQGCRMRAEEADRFRDVVSHVSWDEEGAGYATSDDFISQSDDDDDDL</sequence>
<accession>A0A4Z0A3X1</accession>
<evidence type="ECO:0000313" key="2">
    <source>
        <dbReference type="Proteomes" id="UP000298061"/>
    </source>
</evidence>
<comment type="caution">
    <text evidence="1">The sequence shown here is derived from an EMBL/GenBank/DDBJ whole genome shotgun (WGS) entry which is preliminary data.</text>
</comment>
<dbReference type="EMBL" id="SFCI01000346">
    <property type="protein sequence ID" value="TFY80388.1"/>
    <property type="molecule type" value="Genomic_DNA"/>
</dbReference>
<keyword evidence="2" id="KW-1185">Reference proteome</keyword>